<comment type="subcellular location">
    <subcellularLocation>
        <location evidence="1">Cell membrane</location>
        <topology evidence="1">Multi-pass membrane protein</topology>
    </subcellularLocation>
</comment>
<dbReference type="GO" id="GO:0005886">
    <property type="term" value="C:plasma membrane"/>
    <property type="evidence" value="ECO:0007669"/>
    <property type="project" value="UniProtKB-SubCell"/>
</dbReference>
<evidence type="ECO:0000256" key="11">
    <source>
        <dbReference type="SAM" id="Phobius"/>
    </source>
</evidence>
<feature type="transmembrane region" description="Helical" evidence="11">
    <location>
        <begin position="88"/>
        <end position="104"/>
    </location>
</feature>
<evidence type="ECO:0000256" key="8">
    <source>
        <dbReference type="ARBA" id="ARBA00022967"/>
    </source>
</evidence>
<feature type="domain" description="Cation-transporting P-type ATPase N-terminal" evidence="12">
    <location>
        <begin position="11"/>
        <end position="84"/>
    </location>
</feature>
<dbReference type="InterPro" id="IPR006068">
    <property type="entry name" value="ATPase_P-typ_cation-transptr_C"/>
</dbReference>
<protein>
    <submittedName>
        <fullName evidence="13">ATPase, P-type transporting, HAD superfamily, subfamily IC</fullName>
    </submittedName>
</protein>
<keyword evidence="14" id="KW-1185">Reference proteome</keyword>
<feature type="transmembrane region" description="Helical" evidence="11">
    <location>
        <begin position="835"/>
        <end position="854"/>
    </location>
</feature>
<organism evidence="13 14">
    <name type="scientific">Citrifermentans bremense</name>
    <dbReference type="NCBI Taxonomy" id="60035"/>
    <lineage>
        <taxon>Bacteria</taxon>
        <taxon>Pseudomonadati</taxon>
        <taxon>Thermodesulfobacteriota</taxon>
        <taxon>Desulfuromonadia</taxon>
        <taxon>Geobacterales</taxon>
        <taxon>Geobacteraceae</taxon>
        <taxon>Citrifermentans</taxon>
    </lineage>
</organism>
<evidence type="ECO:0000256" key="9">
    <source>
        <dbReference type="ARBA" id="ARBA00022989"/>
    </source>
</evidence>
<dbReference type="GO" id="GO:0016887">
    <property type="term" value="F:ATP hydrolysis activity"/>
    <property type="evidence" value="ECO:0007669"/>
    <property type="project" value="InterPro"/>
</dbReference>
<dbReference type="SFLD" id="SFLDF00027">
    <property type="entry name" value="p-type_atpase"/>
    <property type="match status" value="1"/>
</dbReference>
<dbReference type="Pfam" id="PF13246">
    <property type="entry name" value="Cation_ATPase"/>
    <property type="match status" value="1"/>
</dbReference>
<dbReference type="Gene3D" id="2.70.150.10">
    <property type="entry name" value="Calcium-transporting ATPase, cytoplasmic transduction domain A"/>
    <property type="match status" value="1"/>
</dbReference>
<dbReference type="GO" id="GO:0015662">
    <property type="term" value="F:P-type ion transporter activity"/>
    <property type="evidence" value="ECO:0007669"/>
    <property type="project" value="UniProtKB-ARBA"/>
</dbReference>
<dbReference type="PANTHER" id="PTHR43294:SF21">
    <property type="entry name" value="CATION TRANSPORTING ATPASE"/>
    <property type="match status" value="1"/>
</dbReference>
<dbReference type="Gene3D" id="3.40.1110.10">
    <property type="entry name" value="Calcium-transporting ATPase, cytoplasmic domain N"/>
    <property type="match status" value="1"/>
</dbReference>
<keyword evidence="9 11" id="KW-1133">Transmembrane helix</keyword>
<feature type="transmembrane region" description="Helical" evidence="11">
    <location>
        <begin position="691"/>
        <end position="712"/>
    </location>
</feature>
<dbReference type="Pfam" id="PF00690">
    <property type="entry name" value="Cation_ATPase_N"/>
    <property type="match status" value="1"/>
</dbReference>
<dbReference type="GO" id="GO:0019829">
    <property type="term" value="F:ATPase-coupled monoatomic cation transmembrane transporter activity"/>
    <property type="evidence" value="ECO:0007669"/>
    <property type="project" value="UniProtKB-ARBA"/>
</dbReference>
<evidence type="ECO:0000256" key="6">
    <source>
        <dbReference type="ARBA" id="ARBA00022741"/>
    </source>
</evidence>
<dbReference type="InterPro" id="IPR023299">
    <property type="entry name" value="ATPase_P-typ_cyto_dom_N"/>
</dbReference>
<keyword evidence="7" id="KW-0067">ATP-binding</keyword>
<keyword evidence="10 11" id="KW-0472">Membrane</keyword>
<dbReference type="PRINTS" id="PR00120">
    <property type="entry name" value="HATPASE"/>
</dbReference>
<dbReference type="InterPro" id="IPR018303">
    <property type="entry name" value="ATPase_P-typ_P_site"/>
</dbReference>
<keyword evidence="3" id="KW-1003">Cell membrane</keyword>
<dbReference type="FunFam" id="3.40.50.1000:FF:000028">
    <property type="entry name" value="Calcium-transporting P-type ATPase, putative"/>
    <property type="match status" value="1"/>
</dbReference>
<feature type="transmembrane region" description="Helical" evidence="11">
    <location>
        <begin position="64"/>
        <end position="82"/>
    </location>
</feature>
<dbReference type="SFLD" id="SFLDG00002">
    <property type="entry name" value="C1.7:_P-type_atpase_like"/>
    <property type="match status" value="1"/>
</dbReference>
<dbReference type="InterPro" id="IPR001757">
    <property type="entry name" value="P_typ_ATPase"/>
</dbReference>
<evidence type="ECO:0000256" key="10">
    <source>
        <dbReference type="ARBA" id="ARBA00023136"/>
    </source>
</evidence>
<evidence type="ECO:0000313" key="14">
    <source>
        <dbReference type="Proteomes" id="UP000515472"/>
    </source>
</evidence>
<evidence type="ECO:0000256" key="3">
    <source>
        <dbReference type="ARBA" id="ARBA00022475"/>
    </source>
</evidence>
<dbReference type="SMART" id="SM00831">
    <property type="entry name" value="Cation_ATPase_N"/>
    <property type="match status" value="1"/>
</dbReference>
<dbReference type="Pfam" id="PF00122">
    <property type="entry name" value="E1-E2_ATPase"/>
    <property type="match status" value="1"/>
</dbReference>
<dbReference type="SUPFAM" id="SSF81660">
    <property type="entry name" value="Metal cation-transporting ATPase, ATP-binding domain N"/>
    <property type="match status" value="1"/>
</dbReference>
<dbReference type="EMBL" id="AP023213">
    <property type="protein sequence ID" value="BCG47344.1"/>
    <property type="molecule type" value="Genomic_DNA"/>
</dbReference>
<dbReference type="InterPro" id="IPR059000">
    <property type="entry name" value="ATPase_P-type_domA"/>
</dbReference>
<evidence type="ECO:0000256" key="1">
    <source>
        <dbReference type="ARBA" id="ARBA00004651"/>
    </source>
</evidence>
<feature type="transmembrane region" description="Helical" evidence="11">
    <location>
        <begin position="796"/>
        <end position="814"/>
    </location>
</feature>
<dbReference type="Proteomes" id="UP000515472">
    <property type="component" value="Chromosome"/>
</dbReference>
<dbReference type="CDD" id="cd02089">
    <property type="entry name" value="P-type_ATPase_Ca_prok"/>
    <property type="match status" value="1"/>
</dbReference>
<dbReference type="InterPro" id="IPR023214">
    <property type="entry name" value="HAD_sf"/>
</dbReference>
<evidence type="ECO:0000259" key="12">
    <source>
        <dbReference type="SMART" id="SM00831"/>
    </source>
</evidence>
<dbReference type="PROSITE" id="PS00154">
    <property type="entry name" value="ATPASE_E1_E2"/>
    <property type="match status" value="1"/>
</dbReference>
<dbReference type="AlphaFoldDB" id="A0A6S6M6J4"/>
<dbReference type="GO" id="GO:0098662">
    <property type="term" value="P:inorganic cation transmembrane transport"/>
    <property type="evidence" value="ECO:0007669"/>
    <property type="project" value="UniProtKB-ARBA"/>
</dbReference>
<dbReference type="GO" id="GO:0046873">
    <property type="term" value="F:metal ion transmembrane transporter activity"/>
    <property type="evidence" value="ECO:0007669"/>
    <property type="project" value="UniProtKB-ARBA"/>
</dbReference>
<dbReference type="InterPro" id="IPR004014">
    <property type="entry name" value="ATPase_P-typ_cation-transptr_N"/>
</dbReference>
<dbReference type="GO" id="GO:0005524">
    <property type="term" value="F:ATP binding"/>
    <property type="evidence" value="ECO:0007669"/>
    <property type="project" value="UniProtKB-KW"/>
</dbReference>
<proteinExistence type="inferred from homology"/>
<evidence type="ECO:0000313" key="13">
    <source>
        <dbReference type="EMBL" id="BCG47344.1"/>
    </source>
</evidence>
<keyword evidence="4 11" id="KW-0812">Transmembrane</keyword>
<dbReference type="InterPro" id="IPR036412">
    <property type="entry name" value="HAD-like_sf"/>
</dbReference>
<evidence type="ECO:0000256" key="4">
    <source>
        <dbReference type="ARBA" id="ARBA00022692"/>
    </source>
</evidence>
<evidence type="ECO:0000256" key="7">
    <source>
        <dbReference type="ARBA" id="ARBA00022840"/>
    </source>
</evidence>
<keyword evidence="8" id="KW-1278">Translocase</keyword>
<keyword evidence="6" id="KW-0547">Nucleotide-binding</keyword>
<gene>
    <name evidence="13" type="ORF">GEOBRER4_n2173</name>
</gene>
<feature type="transmembrane region" description="Helical" evidence="11">
    <location>
        <begin position="278"/>
        <end position="306"/>
    </location>
</feature>
<dbReference type="SUPFAM" id="SSF81665">
    <property type="entry name" value="Calcium ATPase, transmembrane domain M"/>
    <property type="match status" value="1"/>
</dbReference>
<dbReference type="Gene3D" id="1.20.1110.10">
    <property type="entry name" value="Calcium-transporting ATPase, transmembrane domain"/>
    <property type="match status" value="1"/>
</dbReference>
<dbReference type="PRINTS" id="PR00119">
    <property type="entry name" value="CATATPASE"/>
</dbReference>
<dbReference type="SFLD" id="SFLDS00003">
    <property type="entry name" value="Haloacid_Dehalogenase"/>
    <property type="match status" value="1"/>
</dbReference>
<dbReference type="InterPro" id="IPR023298">
    <property type="entry name" value="ATPase_P-typ_TM_dom_sf"/>
</dbReference>
<dbReference type="InterPro" id="IPR008250">
    <property type="entry name" value="ATPase_P-typ_transduc_dom_A_sf"/>
</dbReference>
<dbReference type="GO" id="GO:0046872">
    <property type="term" value="F:metal ion binding"/>
    <property type="evidence" value="ECO:0007669"/>
    <property type="project" value="UniProtKB-KW"/>
</dbReference>
<feature type="transmembrane region" description="Helical" evidence="11">
    <location>
        <begin position="724"/>
        <end position="743"/>
    </location>
</feature>
<dbReference type="KEGG" id="gbn:GEOBRER4_20940"/>
<dbReference type="FunFam" id="2.70.150.10:FF:000016">
    <property type="entry name" value="Calcium-transporting P-type ATPase putative"/>
    <property type="match status" value="1"/>
</dbReference>
<dbReference type="InterPro" id="IPR044492">
    <property type="entry name" value="P_typ_ATPase_HD_dom"/>
</dbReference>
<name>A0A6S6M6J4_9BACT</name>
<dbReference type="Pfam" id="PF00689">
    <property type="entry name" value="Cation_ATPase_C"/>
    <property type="match status" value="1"/>
</dbReference>
<comment type="similarity">
    <text evidence="2">Belongs to the cation transport ATPase (P-type) (TC 3.A.3) family. Type IIA subfamily.</text>
</comment>
<dbReference type="RefSeq" id="WP_185242269.1">
    <property type="nucleotide sequence ID" value="NZ_AP023213.1"/>
</dbReference>
<reference evidence="13 14" key="1">
    <citation type="submission" date="2020-06" db="EMBL/GenBank/DDBJ databases">
        <title>Interaction of electrochemicaly active bacteria, Geobacter bremensis R4 on different carbon anode.</title>
        <authorList>
            <person name="Meng L."/>
            <person name="Yoshida N."/>
        </authorList>
    </citation>
    <scope>NUCLEOTIDE SEQUENCE [LARGE SCALE GENOMIC DNA]</scope>
    <source>
        <strain evidence="13 14">R4</strain>
    </source>
</reference>
<dbReference type="FunFam" id="3.40.50.1000:FF:000001">
    <property type="entry name" value="Phospholipid-transporting ATPase IC"/>
    <property type="match status" value="1"/>
</dbReference>
<sequence length="896" mass="95279">MSAPEGSKQQPWHLVEVEAVLAALASRPGGLSSAEAHTRLERHGPNELTSARRISPWSVFLEQFKNVLILILLVSAGLSAFLGHAVEAVAIAVIVLFAALLGFLQEYRAEKAIEALREMAAPEAAVLRDGKEQRVPARDLVPGDLVLLHAGDRVPADLRLVEIHNLKLEESALTGESVAVEKNPGALGDPALSLSERSNMAYAGTAASYGRGSGVVVATGMETEFGKIAGMIAGIESGRTPLQENLDRVGRHLAKAALVGVAAIVAAGFLRGEPFVQMLVFGIALGVAVVPEALPAVVTISLALGVQRMVKRHALMRRLAAVETLGSTTVICSDKTGTLTRDEMTVRSCFAGGESFDFSGAGYQPQGEVSRNGAAVEPTPALKLLLRGAALACDARIEQEEGGRFAVQGDATEGALVVAAAKAGLEKAVLEERYPRVDEIPFTSESKRMTTLHRDGEAVVAFAKGAPEVILASCDFELCADGERPLGKEARERIGAVSRAMAESALRVLAVARKKDTDKDGAEHGMTFLGLVGMIDPPRPEAAEAIRTCGRAGIRPVMITGDHPVTASAVARELGLLTEGRAVSGAELEAMDEAQLEQIVESIQVYARVAPAHKLRVVTALQKKGHVVAMTGDGVNDAPALKKADIGIAMGITGTAVSKEAAAMILTDDNFASIVAAVEEGRGIYDNIKKYLMYLLSSNAGEIGLMAGAMLLGLPLPLSAVQILYVNLATDGLPALALAVDPAEKDLMLRPPRDSSRGIFTRPVLTLILVGGAWSTLVNLALFSWARASGCGDREAMTLTFVSLVLIQFFKAYNFRSDRHSVLRSPFANRWLNRAVVWELLLLLLVVYLPPLQHPFGTFALTGREWLLIALAAGTIFPVLEFCKWLERRGAFGKME</sequence>
<dbReference type="Gene3D" id="3.40.50.1000">
    <property type="entry name" value="HAD superfamily/HAD-like"/>
    <property type="match status" value="1"/>
</dbReference>
<dbReference type="SUPFAM" id="SSF81653">
    <property type="entry name" value="Calcium ATPase, transduction domain A"/>
    <property type="match status" value="1"/>
</dbReference>
<dbReference type="GO" id="GO:0140352">
    <property type="term" value="P:export from cell"/>
    <property type="evidence" value="ECO:0007669"/>
    <property type="project" value="UniProtKB-ARBA"/>
</dbReference>
<dbReference type="InterPro" id="IPR050510">
    <property type="entry name" value="Cation_transp_ATPase_P-type"/>
</dbReference>
<keyword evidence="5" id="KW-0479">Metal-binding</keyword>
<feature type="transmembrane region" description="Helical" evidence="11">
    <location>
        <begin position="764"/>
        <end position="784"/>
    </location>
</feature>
<evidence type="ECO:0000256" key="2">
    <source>
        <dbReference type="ARBA" id="ARBA00005675"/>
    </source>
</evidence>
<dbReference type="NCBIfam" id="TIGR01494">
    <property type="entry name" value="ATPase_P-type"/>
    <property type="match status" value="4"/>
</dbReference>
<feature type="transmembrane region" description="Helical" evidence="11">
    <location>
        <begin position="253"/>
        <end position="272"/>
    </location>
</feature>
<dbReference type="SUPFAM" id="SSF56784">
    <property type="entry name" value="HAD-like"/>
    <property type="match status" value="1"/>
</dbReference>
<evidence type="ECO:0000256" key="5">
    <source>
        <dbReference type="ARBA" id="ARBA00022723"/>
    </source>
</evidence>
<accession>A0A6S6M6J4</accession>
<dbReference type="PANTHER" id="PTHR43294">
    <property type="entry name" value="SODIUM/POTASSIUM-TRANSPORTING ATPASE SUBUNIT ALPHA"/>
    <property type="match status" value="1"/>
</dbReference>
<feature type="transmembrane region" description="Helical" evidence="11">
    <location>
        <begin position="866"/>
        <end position="886"/>
    </location>
</feature>